<evidence type="ECO:0000256" key="2">
    <source>
        <dbReference type="ARBA" id="ARBA00023125"/>
    </source>
</evidence>
<dbReference type="Gene3D" id="1.10.357.10">
    <property type="entry name" value="Tetracycline Repressor, domain 2"/>
    <property type="match status" value="1"/>
</dbReference>
<evidence type="ECO:0000259" key="5">
    <source>
        <dbReference type="PROSITE" id="PS50977"/>
    </source>
</evidence>
<sequence length="236" mass="26334">MNILMIAIKQTHLFGTIFFLEQRNLPYFCFYTNWYIFVRGMKKSERTKQFIIAQTAAIFNKKGFAGTSMADITGATGLTKGAIYGNFANKDAVALAAFAFNYGQIRKTVHTGLQQAKNTREKLMAYVSFYKEYYPTIFEWGGCPILNAASDSDDAHPALFEKASSALESWRNNLISIIEEGLDNGQVKPDVEPEAFADVFISLVEGGILIAKTLGTEKPLLSNLEQLKTQIEQIVI</sequence>
<keyword evidence="2 4" id="KW-0238">DNA-binding</keyword>
<feature type="domain" description="HTH tetR-type" evidence="5">
    <location>
        <begin position="45"/>
        <end position="105"/>
    </location>
</feature>
<evidence type="ECO:0000256" key="4">
    <source>
        <dbReference type="PROSITE-ProRule" id="PRU00335"/>
    </source>
</evidence>
<keyword evidence="3" id="KW-0804">Transcription</keyword>
<protein>
    <submittedName>
        <fullName evidence="6">AcrR family transcriptional regulator</fullName>
    </submittedName>
</protein>
<dbReference type="OrthoDB" id="1092847at2"/>
<gene>
    <name evidence="6" type="ORF">CLV93_11398</name>
</gene>
<dbReference type="EMBL" id="PYGC01000013">
    <property type="protein sequence ID" value="PSK80804.1"/>
    <property type="molecule type" value="Genomic_DNA"/>
</dbReference>
<name>A0A2P8C770_9BACT</name>
<dbReference type="PANTHER" id="PTHR47506:SF3">
    <property type="entry name" value="HTH-TYPE TRANSCRIPTIONAL REGULATOR LMRA"/>
    <property type="match status" value="1"/>
</dbReference>
<dbReference type="Pfam" id="PF16925">
    <property type="entry name" value="TetR_C_13"/>
    <property type="match status" value="1"/>
</dbReference>
<dbReference type="Pfam" id="PF00440">
    <property type="entry name" value="TetR_N"/>
    <property type="match status" value="1"/>
</dbReference>
<dbReference type="PANTHER" id="PTHR47506">
    <property type="entry name" value="TRANSCRIPTIONAL REGULATORY PROTEIN"/>
    <property type="match status" value="1"/>
</dbReference>
<organism evidence="6 7">
    <name type="scientific">Prolixibacter denitrificans</name>
    <dbReference type="NCBI Taxonomy" id="1541063"/>
    <lineage>
        <taxon>Bacteria</taxon>
        <taxon>Pseudomonadati</taxon>
        <taxon>Bacteroidota</taxon>
        <taxon>Bacteroidia</taxon>
        <taxon>Marinilabiliales</taxon>
        <taxon>Prolixibacteraceae</taxon>
        <taxon>Prolixibacter</taxon>
    </lineage>
</organism>
<comment type="caution">
    <text evidence="6">The sequence shown here is derived from an EMBL/GenBank/DDBJ whole genome shotgun (WGS) entry which is preliminary data.</text>
</comment>
<dbReference type="AlphaFoldDB" id="A0A2P8C770"/>
<dbReference type="SUPFAM" id="SSF46689">
    <property type="entry name" value="Homeodomain-like"/>
    <property type="match status" value="1"/>
</dbReference>
<proteinExistence type="predicted"/>
<accession>A0A2P8C770</accession>
<evidence type="ECO:0000313" key="7">
    <source>
        <dbReference type="Proteomes" id="UP000240621"/>
    </source>
</evidence>
<dbReference type="InterPro" id="IPR001647">
    <property type="entry name" value="HTH_TetR"/>
</dbReference>
<dbReference type="PRINTS" id="PR00455">
    <property type="entry name" value="HTHTETR"/>
</dbReference>
<dbReference type="PROSITE" id="PS50977">
    <property type="entry name" value="HTH_TETR_2"/>
    <property type="match status" value="1"/>
</dbReference>
<dbReference type="InterPro" id="IPR009057">
    <property type="entry name" value="Homeodomain-like_sf"/>
</dbReference>
<keyword evidence="1" id="KW-0805">Transcription regulation</keyword>
<evidence type="ECO:0000313" key="6">
    <source>
        <dbReference type="EMBL" id="PSK80804.1"/>
    </source>
</evidence>
<dbReference type="SUPFAM" id="SSF48498">
    <property type="entry name" value="Tetracyclin repressor-like, C-terminal domain"/>
    <property type="match status" value="1"/>
</dbReference>
<dbReference type="GO" id="GO:0003677">
    <property type="term" value="F:DNA binding"/>
    <property type="evidence" value="ECO:0007669"/>
    <property type="project" value="UniProtKB-UniRule"/>
</dbReference>
<evidence type="ECO:0000256" key="1">
    <source>
        <dbReference type="ARBA" id="ARBA00023015"/>
    </source>
</evidence>
<dbReference type="InterPro" id="IPR036271">
    <property type="entry name" value="Tet_transcr_reg_TetR-rel_C_sf"/>
</dbReference>
<dbReference type="Proteomes" id="UP000240621">
    <property type="component" value="Unassembled WGS sequence"/>
</dbReference>
<feature type="DNA-binding region" description="H-T-H motif" evidence="4">
    <location>
        <begin position="68"/>
        <end position="87"/>
    </location>
</feature>
<evidence type="ECO:0000256" key="3">
    <source>
        <dbReference type="ARBA" id="ARBA00023163"/>
    </source>
</evidence>
<dbReference type="InterPro" id="IPR011075">
    <property type="entry name" value="TetR_C"/>
</dbReference>
<reference evidence="6 7" key="1">
    <citation type="submission" date="2018-03" db="EMBL/GenBank/DDBJ databases">
        <title>Genomic Encyclopedia of Archaeal and Bacterial Type Strains, Phase II (KMG-II): from individual species to whole genera.</title>
        <authorList>
            <person name="Goeker M."/>
        </authorList>
    </citation>
    <scope>NUCLEOTIDE SEQUENCE [LARGE SCALE GENOMIC DNA]</scope>
    <source>
        <strain evidence="6 7">DSM 27267</strain>
    </source>
</reference>